<evidence type="ECO:0000313" key="2">
    <source>
        <dbReference type="Proteomes" id="UP000432089"/>
    </source>
</evidence>
<dbReference type="EMBL" id="VZDO01000024">
    <property type="protein sequence ID" value="KAB0676324.1"/>
    <property type="molecule type" value="Genomic_DNA"/>
</dbReference>
<evidence type="ECO:0000313" key="1">
    <source>
        <dbReference type="EMBL" id="KAB0676324.1"/>
    </source>
</evidence>
<comment type="caution">
    <text evidence="1">The sequence shown here is derived from an EMBL/GenBank/DDBJ whole genome shotgun (WGS) entry which is preliminary data.</text>
</comment>
<dbReference type="AlphaFoldDB" id="A0A7V7PKQ1"/>
<keyword evidence="2" id="KW-1185">Reference proteome</keyword>
<proteinExistence type="predicted"/>
<organism evidence="1 2">
    <name type="scientific">Plantimonas leprariae</name>
    <dbReference type="NCBI Taxonomy" id="2615207"/>
    <lineage>
        <taxon>Bacteria</taxon>
        <taxon>Pseudomonadati</taxon>
        <taxon>Pseudomonadota</taxon>
        <taxon>Alphaproteobacteria</taxon>
        <taxon>Hyphomicrobiales</taxon>
        <taxon>Aurantimonadaceae</taxon>
        <taxon>Plantimonas</taxon>
    </lineage>
</organism>
<gene>
    <name evidence="1" type="ORF">F6X38_21575</name>
</gene>
<reference evidence="1 2" key="1">
    <citation type="submission" date="2019-09" db="EMBL/GenBank/DDBJ databases">
        <title>YIM 132180 draft genome.</title>
        <authorList>
            <person name="Zhang K."/>
        </authorList>
    </citation>
    <scope>NUCLEOTIDE SEQUENCE [LARGE SCALE GENOMIC DNA]</scope>
    <source>
        <strain evidence="1 2">YIM 132180</strain>
    </source>
</reference>
<protein>
    <submittedName>
        <fullName evidence="1">Uncharacterized protein</fullName>
    </submittedName>
</protein>
<name>A0A7V7PKQ1_9HYPH</name>
<dbReference type="Proteomes" id="UP000432089">
    <property type="component" value="Unassembled WGS sequence"/>
</dbReference>
<accession>A0A7V7PKQ1</accession>
<sequence>MTDKTLFIVQQFERRGKKFTAGRSVEYRTAAEAIARAERDAEKFAGVVALTMAVDTDTGEVVEEPKVLARFGEVGREFRDEG</sequence>